<gene>
    <name evidence="1" type="ORF">MM415A00955_0024</name>
    <name evidence="2" type="ORF">TM448B01274_0014</name>
</gene>
<evidence type="ECO:0000313" key="1">
    <source>
        <dbReference type="EMBL" id="QJA79025.1"/>
    </source>
</evidence>
<organism evidence="1">
    <name type="scientific">viral metagenome</name>
    <dbReference type="NCBI Taxonomy" id="1070528"/>
    <lineage>
        <taxon>unclassified sequences</taxon>
        <taxon>metagenomes</taxon>
        <taxon>organismal metagenomes</taxon>
    </lineage>
</organism>
<evidence type="ECO:0000313" key="2">
    <source>
        <dbReference type="EMBL" id="QJH98371.1"/>
    </source>
</evidence>
<proteinExistence type="predicted"/>
<dbReference type="EMBL" id="MT144729">
    <property type="protein sequence ID" value="QJH98371.1"/>
    <property type="molecule type" value="Genomic_DNA"/>
</dbReference>
<dbReference type="AlphaFoldDB" id="A0A6M3KBM2"/>
<protein>
    <submittedName>
        <fullName evidence="1">Uncharacterized protein</fullName>
    </submittedName>
</protein>
<sequence length="89" mass="10213">MKAKEEIYKVKFGDIIENGNTTYFLCILGSEGVLYHESVIPESIILKGTNILVEFTNKTKMVIKYSDNVQLFYREVEEKTEEDGGNKLD</sequence>
<accession>A0A6M3KBM2</accession>
<reference evidence="1" key="1">
    <citation type="submission" date="2020-03" db="EMBL/GenBank/DDBJ databases">
        <title>The deep terrestrial virosphere.</title>
        <authorList>
            <person name="Holmfeldt K."/>
            <person name="Nilsson E."/>
            <person name="Simone D."/>
            <person name="Lopez-Fernandez M."/>
            <person name="Wu X."/>
            <person name="de Brujin I."/>
            <person name="Lundin D."/>
            <person name="Andersson A."/>
            <person name="Bertilsson S."/>
            <person name="Dopson M."/>
        </authorList>
    </citation>
    <scope>NUCLEOTIDE SEQUENCE</scope>
    <source>
        <strain evidence="1">MM415A00955</strain>
        <strain evidence="2">TM448B01274</strain>
    </source>
</reference>
<dbReference type="EMBL" id="MT142363">
    <property type="protein sequence ID" value="QJA79025.1"/>
    <property type="molecule type" value="Genomic_DNA"/>
</dbReference>
<name>A0A6M3KBM2_9ZZZZ</name>